<dbReference type="EMBL" id="PKPP01000317">
    <property type="protein sequence ID" value="PWA94410.1"/>
    <property type="molecule type" value="Genomic_DNA"/>
</dbReference>
<sequence length="102" mass="11335">MFSSSSPDSSQKSLTIKKDDPVFSRLLTKENSVANPSFRVYYGNVSCAVPFTWEIQPGQSPDSVMCFGMNNNKIRDHKGAGTAYKLVMMKKAFFAILSRRSG</sequence>
<keyword evidence="2" id="KW-1185">Reference proteome</keyword>
<dbReference type="STRING" id="35608.A0A2U1Q8S0"/>
<dbReference type="OrthoDB" id="691043at2759"/>
<evidence type="ECO:0000313" key="1">
    <source>
        <dbReference type="EMBL" id="PWA94410.1"/>
    </source>
</evidence>
<dbReference type="PANTHER" id="PTHR33257">
    <property type="entry name" value="OS05G0165500 PROTEIN"/>
    <property type="match status" value="1"/>
</dbReference>
<evidence type="ECO:0000313" key="2">
    <source>
        <dbReference type="Proteomes" id="UP000245207"/>
    </source>
</evidence>
<protein>
    <submittedName>
        <fullName evidence="1">Uncharacterized protein</fullName>
    </submittedName>
</protein>
<gene>
    <name evidence="1" type="ORF">CTI12_AA062440</name>
</gene>
<organism evidence="1 2">
    <name type="scientific">Artemisia annua</name>
    <name type="common">Sweet wormwood</name>
    <dbReference type="NCBI Taxonomy" id="35608"/>
    <lineage>
        <taxon>Eukaryota</taxon>
        <taxon>Viridiplantae</taxon>
        <taxon>Streptophyta</taxon>
        <taxon>Embryophyta</taxon>
        <taxon>Tracheophyta</taxon>
        <taxon>Spermatophyta</taxon>
        <taxon>Magnoliopsida</taxon>
        <taxon>eudicotyledons</taxon>
        <taxon>Gunneridae</taxon>
        <taxon>Pentapetalae</taxon>
        <taxon>asterids</taxon>
        <taxon>campanulids</taxon>
        <taxon>Asterales</taxon>
        <taxon>Asteraceae</taxon>
        <taxon>Asteroideae</taxon>
        <taxon>Anthemideae</taxon>
        <taxon>Artemisiinae</taxon>
        <taxon>Artemisia</taxon>
    </lineage>
</organism>
<accession>A0A2U1Q8S0</accession>
<dbReference type="Proteomes" id="UP000245207">
    <property type="component" value="Unassembled WGS sequence"/>
</dbReference>
<comment type="caution">
    <text evidence="1">The sequence shown here is derived from an EMBL/GenBank/DDBJ whole genome shotgun (WGS) entry which is preliminary data.</text>
</comment>
<name>A0A2U1Q8S0_ARTAN</name>
<proteinExistence type="predicted"/>
<reference evidence="1 2" key="1">
    <citation type="journal article" date="2018" name="Mol. Plant">
        <title>The genome of Artemisia annua provides insight into the evolution of Asteraceae family and artemisinin biosynthesis.</title>
        <authorList>
            <person name="Shen Q."/>
            <person name="Zhang L."/>
            <person name="Liao Z."/>
            <person name="Wang S."/>
            <person name="Yan T."/>
            <person name="Shi P."/>
            <person name="Liu M."/>
            <person name="Fu X."/>
            <person name="Pan Q."/>
            <person name="Wang Y."/>
            <person name="Lv Z."/>
            <person name="Lu X."/>
            <person name="Zhang F."/>
            <person name="Jiang W."/>
            <person name="Ma Y."/>
            <person name="Chen M."/>
            <person name="Hao X."/>
            <person name="Li L."/>
            <person name="Tang Y."/>
            <person name="Lv G."/>
            <person name="Zhou Y."/>
            <person name="Sun X."/>
            <person name="Brodelius P.E."/>
            <person name="Rose J.K.C."/>
            <person name="Tang K."/>
        </authorList>
    </citation>
    <scope>NUCLEOTIDE SEQUENCE [LARGE SCALE GENOMIC DNA]</scope>
    <source>
        <strain evidence="2">cv. Huhao1</strain>
        <tissue evidence="1">Leaf</tissue>
    </source>
</reference>
<dbReference type="AlphaFoldDB" id="A0A2U1Q8S0"/>
<dbReference type="PANTHER" id="PTHR33257:SF4">
    <property type="entry name" value="EXPRESSED PROTEIN"/>
    <property type="match status" value="1"/>
</dbReference>